<accession>A0A3B1BVA3</accession>
<name>A0A3B1BVA3_9ZZZZ</name>
<protein>
    <submittedName>
        <fullName evidence="1">Uncharacterized protein</fullName>
    </submittedName>
</protein>
<sequence length="400" mass="45845">KSVIKMGLMESYIMEGENAELLCDTLKRHVQGGAGQDRKLDPYVLMLEFIHNYYKKLGQDKAAITTEKCFFLKCFDSPVGKAVHKDMGHKERILAECMLHWGWDTATLNDMNNYQNWDFKKMGGLASSFHDFMIEAYKNLTDRISRQANVKSLISENDLTVLGRKLFTLYSRKPAGKIQFLKRVMNEAEKLDSISFAAQFERRKTPMWVAYRGNITSDIAKGFSVDHLALTKSQDPVTLMMWLTINRIYDKNTFLYFIPNQTPLSLQDLQELMSAIMALFPAMFLRDLKAEDLVTGSYVTRAMVVVNLLSKRWIQEIETIHVLYSNSWGEFFCHPLAARQGLAKLREVLSQTRPDFSIKDKAVFNVIAPTGDNKKKIISKIDAILLKTIGPLKRSSPSRR</sequence>
<dbReference type="AlphaFoldDB" id="A0A3B1BVA3"/>
<dbReference type="Pfam" id="PF01295">
    <property type="entry name" value="Adenylate_cycl"/>
    <property type="match status" value="1"/>
</dbReference>
<dbReference type="EMBL" id="UOGE01000069">
    <property type="protein sequence ID" value="VAX21839.1"/>
    <property type="molecule type" value="Genomic_DNA"/>
</dbReference>
<dbReference type="PANTHER" id="PTHR38760">
    <property type="entry name" value="ADENYLATE CYCLASE"/>
    <property type="match status" value="1"/>
</dbReference>
<dbReference type="GO" id="GO:0006171">
    <property type="term" value="P:cAMP biosynthetic process"/>
    <property type="evidence" value="ECO:0007669"/>
    <property type="project" value="InterPro"/>
</dbReference>
<dbReference type="GO" id="GO:0004016">
    <property type="term" value="F:adenylate cyclase activity"/>
    <property type="evidence" value="ECO:0007669"/>
    <property type="project" value="InterPro"/>
</dbReference>
<dbReference type="InterPro" id="IPR000274">
    <property type="entry name" value="Adenylate_cyclase_1"/>
</dbReference>
<dbReference type="PANTHER" id="PTHR38760:SF1">
    <property type="entry name" value="ADENYLATE CYCLASE"/>
    <property type="match status" value="1"/>
</dbReference>
<gene>
    <name evidence="1" type="ORF">MNBD_NITROSPINAE02-1642</name>
</gene>
<feature type="non-terminal residue" evidence="1">
    <location>
        <position position="1"/>
    </location>
</feature>
<evidence type="ECO:0000313" key="1">
    <source>
        <dbReference type="EMBL" id="VAX21839.1"/>
    </source>
</evidence>
<reference evidence="1" key="1">
    <citation type="submission" date="2018-06" db="EMBL/GenBank/DDBJ databases">
        <authorList>
            <person name="Zhirakovskaya E."/>
        </authorList>
    </citation>
    <scope>NUCLEOTIDE SEQUENCE</scope>
</reference>
<proteinExistence type="predicted"/>
<organism evidence="1">
    <name type="scientific">hydrothermal vent metagenome</name>
    <dbReference type="NCBI Taxonomy" id="652676"/>
    <lineage>
        <taxon>unclassified sequences</taxon>
        <taxon>metagenomes</taxon>
        <taxon>ecological metagenomes</taxon>
    </lineage>
</organism>